<organism evidence="2 3">
    <name type="scientific">Burkholderia dolosa</name>
    <dbReference type="NCBI Taxonomy" id="152500"/>
    <lineage>
        <taxon>Bacteria</taxon>
        <taxon>Pseudomonadati</taxon>
        <taxon>Pseudomonadota</taxon>
        <taxon>Betaproteobacteria</taxon>
        <taxon>Burkholderiales</taxon>
        <taxon>Burkholderiaceae</taxon>
        <taxon>Burkholderia</taxon>
        <taxon>Burkholderia cepacia complex</taxon>
    </lineage>
</organism>
<name>A0A892IE63_9BURK</name>
<evidence type="ECO:0000313" key="2">
    <source>
        <dbReference type="EMBL" id="QRO81256.1"/>
    </source>
</evidence>
<evidence type="ECO:0000256" key="1">
    <source>
        <dbReference type="SAM" id="SignalP"/>
    </source>
</evidence>
<keyword evidence="1" id="KW-0732">Signal</keyword>
<keyword evidence="2" id="KW-0378">Hydrolase</keyword>
<dbReference type="Proteomes" id="UP000625568">
    <property type="component" value="Chromosome 3"/>
</dbReference>
<keyword evidence="2" id="KW-0121">Carboxypeptidase</keyword>
<keyword evidence="2" id="KW-0645">Protease</keyword>
<protein>
    <submittedName>
        <fullName evidence="2">Carboxypeptidase regulatory-like domain-containing protein</fullName>
    </submittedName>
</protein>
<feature type="signal peptide" evidence="1">
    <location>
        <begin position="1"/>
        <end position="22"/>
    </location>
</feature>
<accession>A0A892IE63</accession>
<dbReference type="AlphaFoldDB" id="A0A892IE63"/>
<proteinExistence type="predicted"/>
<sequence>MRMTGWLLSAAWFLSVGAGAFAQSPPEPATQNGVEYVTGGIGADEAATFRDAARRYNLRLTFVSKAGEYLSDVDVTIAAGSRQVLTVRTAGPFLYVRVPAGRYTIYARDRRVHETRPVTVAPRRGADVRFIWDDPERHGVMRLCKPCS</sequence>
<keyword evidence="3" id="KW-1185">Reference proteome</keyword>
<reference evidence="2 3" key="1">
    <citation type="submission" date="2021-02" db="EMBL/GenBank/DDBJ databases">
        <title>FDA dAtabase for Regulatory Grade micrObial Sequences (FDA-ARGOS): Supporting development and validation of Infectious Disease Dx tests.</title>
        <authorList>
            <person name="Minogue T."/>
            <person name="Wolcott M."/>
            <person name="Wasieloski L."/>
            <person name="Aguilar W."/>
            <person name="Moore D."/>
            <person name="Jaissle J."/>
            <person name="Tallon L."/>
            <person name="Sadzewicz L."/>
            <person name="Zhao X."/>
            <person name="Boylan J."/>
            <person name="Ott S."/>
            <person name="Bowen H."/>
            <person name="Vavikolanu K."/>
            <person name="Mehta A."/>
            <person name="Aluvathingal J."/>
            <person name="Nadendla S."/>
            <person name="Yan Y."/>
            <person name="Sichtig H."/>
        </authorList>
    </citation>
    <scope>NUCLEOTIDE SEQUENCE [LARGE SCALE GENOMIC DNA]</scope>
    <source>
        <strain evidence="2 3">FDAARGOS_1272</strain>
    </source>
</reference>
<dbReference type="EMBL" id="CP069484">
    <property type="protein sequence ID" value="QRO81256.1"/>
    <property type="molecule type" value="Genomic_DNA"/>
</dbReference>
<evidence type="ECO:0000313" key="3">
    <source>
        <dbReference type="Proteomes" id="UP000625568"/>
    </source>
</evidence>
<feature type="chain" id="PRO_5034578309" evidence="1">
    <location>
        <begin position="23"/>
        <end position="148"/>
    </location>
</feature>
<gene>
    <name evidence="2" type="ORF">I6K02_26190</name>
</gene>
<dbReference type="GO" id="GO:0004180">
    <property type="term" value="F:carboxypeptidase activity"/>
    <property type="evidence" value="ECO:0007669"/>
    <property type="project" value="UniProtKB-KW"/>
</dbReference>
<dbReference type="RefSeq" id="WP_035976208.1">
    <property type="nucleotide sequence ID" value="NZ_CP033839.1"/>
</dbReference>